<feature type="active site" description="Proton acceptor" evidence="13 14">
    <location>
        <position position="186"/>
    </location>
</feature>
<keyword evidence="2 13" id="KW-0444">Lipid biosynthesis</keyword>
<dbReference type="GO" id="GO:0046168">
    <property type="term" value="P:glycerol-3-phosphate catabolic process"/>
    <property type="evidence" value="ECO:0007669"/>
    <property type="project" value="InterPro"/>
</dbReference>
<dbReference type="STRING" id="1122195.SAMN02745164_00870"/>
<dbReference type="GO" id="GO:0046167">
    <property type="term" value="P:glycerol-3-phosphate biosynthetic process"/>
    <property type="evidence" value="ECO:0007669"/>
    <property type="project" value="UniProtKB-UniRule"/>
</dbReference>
<feature type="binding site" evidence="13">
    <location>
        <position position="103"/>
    </location>
    <ligand>
        <name>NADPH</name>
        <dbReference type="ChEBI" id="CHEBI:57783"/>
    </ligand>
</feature>
<feature type="binding site" evidence="13">
    <location>
        <position position="11"/>
    </location>
    <ligand>
        <name>NADPH</name>
        <dbReference type="ChEBI" id="CHEBI:57783"/>
    </ligand>
</feature>
<feature type="binding site" evidence="13">
    <location>
        <position position="135"/>
    </location>
    <ligand>
        <name>NADPH</name>
        <dbReference type="ChEBI" id="CHEBI:57783"/>
    </ligand>
</feature>
<dbReference type="HAMAP" id="MF_00394">
    <property type="entry name" value="NAD_Glyc3P_dehydrog"/>
    <property type="match status" value="1"/>
</dbReference>
<comment type="catalytic activity">
    <reaction evidence="13">
        <text>sn-glycerol 3-phosphate + NAD(+) = dihydroxyacetone phosphate + NADH + H(+)</text>
        <dbReference type="Rhea" id="RHEA:11092"/>
        <dbReference type="ChEBI" id="CHEBI:15378"/>
        <dbReference type="ChEBI" id="CHEBI:57540"/>
        <dbReference type="ChEBI" id="CHEBI:57597"/>
        <dbReference type="ChEBI" id="CHEBI:57642"/>
        <dbReference type="ChEBI" id="CHEBI:57945"/>
        <dbReference type="EC" id="1.1.1.94"/>
    </reaction>
</comment>
<dbReference type="InterPro" id="IPR006168">
    <property type="entry name" value="G3P_DH_NAD-dep"/>
</dbReference>
<proteinExistence type="inferred from homology"/>
<feature type="domain" description="Glycerol-3-phosphate dehydrogenase NAD-dependent N-terminal" evidence="18">
    <location>
        <begin position="3"/>
        <end position="155"/>
    </location>
</feature>
<evidence type="ECO:0000256" key="15">
    <source>
        <dbReference type="PIRSR" id="PIRSR000114-2"/>
    </source>
</evidence>
<dbReference type="Pfam" id="PF01210">
    <property type="entry name" value="NAD_Gly3P_dh_N"/>
    <property type="match status" value="1"/>
</dbReference>
<evidence type="ECO:0000256" key="4">
    <source>
        <dbReference type="ARBA" id="ARBA00023002"/>
    </source>
</evidence>
<dbReference type="UniPathway" id="UPA00940"/>
<dbReference type="SUPFAM" id="SSF48179">
    <property type="entry name" value="6-phosphogluconate dehydrogenase C-terminal domain-like"/>
    <property type="match status" value="1"/>
</dbReference>
<evidence type="ECO:0000256" key="11">
    <source>
        <dbReference type="ARBA" id="ARBA00069372"/>
    </source>
</evidence>
<dbReference type="FunFam" id="3.40.50.720:FF:000019">
    <property type="entry name" value="Glycerol-3-phosphate dehydrogenase [NAD(P)+]"/>
    <property type="match status" value="1"/>
</dbReference>
<keyword evidence="13" id="KW-0963">Cytoplasm</keyword>
<evidence type="ECO:0000259" key="18">
    <source>
        <dbReference type="Pfam" id="PF01210"/>
    </source>
</evidence>
<dbReference type="PIRSF" id="PIRSF000114">
    <property type="entry name" value="Glycerol-3-P_dh"/>
    <property type="match status" value="1"/>
</dbReference>
<feature type="binding site" evidence="13">
    <location>
        <position position="31"/>
    </location>
    <ligand>
        <name>NADPH</name>
        <dbReference type="ChEBI" id="CHEBI:57783"/>
    </ligand>
</feature>
<dbReference type="OrthoDB" id="9812273at2"/>
<organism evidence="20 21">
    <name type="scientific">Marinitoga hydrogenitolerans (strain DSM 16785 / JCM 12826 / AT1271)</name>
    <dbReference type="NCBI Taxonomy" id="1122195"/>
    <lineage>
        <taxon>Bacteria</taxon>
        <taxon>Thermotogati</taxon>
        <taxon>Thermotogota</taxon>
        <taxon>Thermotogae</taxon>
        <taxon>Petrotogales</taxon>
        <taxon>Petrotogaceae</taxon>
        <taxon>Marinitoga</taxon>
    </lineage>
</organism>
<evidence type="ECO:0000256" key="17">
    <source>
        <dbReference type="RuleBase" id="RU000437"/>
    </source>
</evidence>
<dbReference type="InterPro" id="IPR013328">
    <property type="entry name" value="6PGD_dom2"/>
</dbReference>
<feature type="binding site" evidence="13">
    <location>
        <position position="133"/>
    </location>
    <ligand>
        <name>sn-glycerol 3-phosphate</name>
        <dbReference type="ChEBI" id="CHEBI:57597"/>
    </ligand>
</feature>
<name>A0A1M4V993_MARH1</name>
<dbReference type="SUPFAM" id="SSF51735">
    <property type="entry name" value="NAD(P)-binding Rossmann-fold domains"/>
    <property type="match status" value="1"/>
</dbReference>
<dbReference type="GO" id="GO:0006650">
    <property type="term" value="P:glycerophospholipid metabolic process"/>
    <property type="evidence" value="ECO:0007669"/>
    <property type="project" value="UniProtKB-UniRule"/>
</dbReference>
<comment type="similarity">
    <text evidence="1 13 17">Belongs to the NAD-dependent glycerol-3-phosphate dehydrogenase family.</text>
</comment>
<feature type="binding site" evidence="13">
    <location>
        <position position="249"/>
    </location>
    <ligand>
        <name>sn-glycerol 3-phosphate</name>
        <dbReference type="ChEBI" id="CHEBI:57597"/>
    </ligand>
</feature>
<evidence type="ECO:0000256" key="5">
    <source>
        <dbReference type="ARBA" id="ARBA00023027"/>
    </source>
</evidence>
<keyword evidence="3 13" id="KW-0521">NADP</keyword>
<feature type="binding site" evidence="15">
    <location>
        <position position="103"/>
    </location>
    <ligand>
        <name>substrate</name>
    </ligand>
</feature>
<dbReference type="PRINTS" id="PR00077">
    <property type="entry name" value="GPDHDRGNASE"/>
</dbReference>
<evidence type="ECO:0000256" key="10">
    <source>
        <dbReference type="ARBA" id="ARBA00066687"/>
    </source>
</evidence>
<feature type="binding site" evidence="13">
    <location>
        <position position="131"/>
    </location>
    <ligand>
        <name>sn-glycerol 3-phosphate</name>
        <dbReference type="ChEBI" id="CHEBI:57597"/>
    </ligand>
</feature>
<dbReference type="Proteomes" id="UP000184334">
    <property type="component" value="Unassembled WGS sequence"/>
</dbReference>
<comment type="subcellular location">
    <subcellularLocation>
        <location evidence="13">Cytoplasm</location>
    </subcellularLocation>
</comment>
<dbReference type="Gene3D" id="1.10.1040.10">
    <property type="entry name" value="N-(1-d-carboxylethyl)-l-norvaline Dehydrogenase, domain 2"/>
    <property type="match status" value="1"/>
</dbReference>
<feature type="binding site" evidence="13">
    <location>
        <position position="250"/>
    </location>
    <ligand>
        <name>NADPH</name>
        <dbReference type="ChEBI" id="CHEBI:57783"/>
    </ligand>
</feature>
<keyword evidence="4 13" id="KW-0560">Oxidoreductase</keyword>
<keyword evidence="21" id="KW-1185">Reference proteome</keyword>
<feature type="binding site" evidence="13">
    <location>
        <position position="274"/>
    </location>
    <ligand>
        <name>NADPH</name>
        <dbReference type="ChEBI" id="CHEBI:57783"/>
    </ligand>
</feature>
<feature type="binding site" evidence="15">
    <location>
        <begin position="250"/>
        <end position="251"/>
    </location>
    <ligand>
        <name>substrate</name>
    </ligand>
</feature>
<dbReference type="GO" id="GO:0051287">
    <property type="term" value="F:NAD binding"/>
    <property type="evidence" value="ECO:0007669"/>
    <property type="project" value="InterPro"/>
</dbReference>
<comment type="pathway">
    <text evidence="13">Membrane lipid metabolism; glycerophospholipid metabolism.</text>
</comment>
<reference evidence="20" key="1">
    <citation type="submission" date="2016-11" db="EMBL/GenBank/DDBJ databases">
        <authorList>
            <person name="Varghese N."/>
            <person name="Submissions S."/>
        </authorList>
    </citation>
    <scope>NUCLEOTIDE SEQUENCE [LARGE SCALE GENOMIC DNA]</scope>
    <source>
        <strain evidence="20">DSM 16785</strain>
    </source>
</reference>
<evidence type="ECO:0000256" key="3">
    <source>
        <dbReference type="ARBA" id="ARBA00022857"/>
    </source>
</evidence>
<dbReference type="EMBL" id="FQUI01000010">
    <property type="protein sequence ID" value="SHE65457.1"/>
    <property type="molecule type" value="Genomic_DNA"/>
</dbReference>
<feature type="binding site" evidence="16">
    <location>
        <position position="250"/>
    </location>
    <ligand>
        <name>NAD(+)</name>
        <dbReference type="ChEBI" id="CHEBI:57540"/>
    </ligand>
</feature>
<feature type="binding site" evidence="13">
    <location>
        <position position="186"/>
    </location>
    <ligand>
        <name>sn-glycerol 3-phosphate</name>
        <dbReference type="ChEBI" id="CHEBI:57597"/>
    </ligand>
</feature>
<accession>A0A1M4V993</accession>
<feature type="binding site" evidence="13">
    <location>
        <position position="251"/>
    </location>
    <ligand>
        <name>sn-glycerol 3-phosphate</name>
        <dbReference type="ChEBI" id="CHEBI:57597"/>
    </ligand>
</feature>
<evidence type="ECO:0000256" key="12">
    <source>
        <dbReference type="ARBA" id="ARBA00080511"/>
    </source>
</evidence>
<evidence type="ECO:0000256" key="1">
    <source>
        <dbReference type="ARBA" id="ARBA00011009"/>
    </source>
</evidence>
<keyword evidence="13" id="KW-0547">Nucleotide-binding</keyword>
<feature type="domain" description="Glycerol-3-phosphate dehydrogenase NAD-dependent C-terminal" evidence="19">
    <location>
        <begin position="175"/>
        <end position="315"/>
    </location>
</feature>
<keyword evidence="5 13" id="KW-0520">NAD</keyword>
<feature type="binding site" evidence="16">
    <location>
        <position position="135"/>
    </location>
    <ligand>
        <name>NAD(+)</name>
        <dbReference type="ChEBI" id="CHEBI:57540"/>
    </ligand>
</feature>
<comment type="function">
    <text evidence="13">Catalyzes the reduction of the glycolytic intermediate dihydroxyacetone phosphate (DHAP) to sn-glycerol 3-phosphate (G3P), the key precursor for phospholipid synthesis.</text>
</comment>
<dbReference type="RefSeq" id="WP_072863817.1">
    <property type="nucleotide sequence ID" value="NZ_FQUI01000010.1"/>
</dbReference>
<evidence type="ECO:0000259" key="19">
    <source>
        <dbReference type="Pfam" id="PF07479"/>
    </source>
</evidence>
<evidence type="ECO:0000256" key="16">
    <source>
        <dbReference type="PIRSR" id="PIRSR000114-3"/>
    </source>
</evidence>
<dbReference type="InterPro" id="IPR011128">
    <property type="entry name" value="G3P_DH_NAD-dep_N"/>
</dbReference>
<feature type="binding site" evidence="13">
    <location>
        <position position="103"/>
    </location>
    <ligand>
        <name>sn-glycerol 3-phosphate</name>
        <dbReference type="ChEBI" id="CHEBI:57597"/>
    </ligand>
</feature>
<dbReference type="PANTHER" id="PTHR11728">
    <property type="entry name" value="GLYCEROL-3-PHOSPHATE DEHYDROGENASE"/>
    <property type="match status" value="1"/>
</dbReference>
<evidence type="ECO:0000256" key="8">
    <source>
        <dbReference type="ARBA" id="ARBA00023264"/>
    </source>
</evidence>
<dbReference type="FunFam" id="1.10.1040.10:FF:000001">
    <property type="entry name" value="Glycerol-3-phosphate dehydrogenase [NAD(P)+]"/>
    <property type="match status" value="1"/>
</dbReference>
<keyword evidence="6 13" id="KW-0443">Lipid metabolism</keyword>
<dbReference type="Pfam" id="PF07479">
    <property type="entry name" value="NAD_Gly3P_dh_C"/>
    <property type="match status" value="1"/>
</dbReference>
<dbReference type="PANTHER" id="PTHR11728:SF1">
    <property type="entry name" value="GLYCEROL-3-PHOSPHATE DEHYDROGENASE [NAD(+)] 2, CHLOROPLASTIC"/>
    <property type="match status" value="1"/>
</dbReference>
<dbReference type="AlphaFoldDB" id="A0A1M4V993"/>
<protein>
    <recommendedName>
        <fullName evidence="11 13">Glycerol-3-phosphate dehydrogenase [NAD(P)+]</fullName>
        <ecNumber evidence="10 13">1.1.1.94</ecNumber>
    </recommendedName>
    <alternativeName>
        <fullName evidence="13">NAD(P)(+)-dependent glycerol-3-phosphate dehydrogenase</fullName>
    </alternativeName>
    <alternativeName>
        <fullName evidence="12 13">NAD(P)H-dependent dihydroxyacetone-phosphate reductase</fullName>
    </alternativeName>
</protein>
<dbReference type="GO" id="GO:0005975">
    <property type="term" value="P:carbohydrate metabolic process"/>
    <property type="evidence" value="ECO:0007669"/>
    <property type="project" value="InterPro"/>
</dbReference>
<comment type="caution">
    <text evidence="20">The sequence shown here is derived from an EMBL/GenBank/DDBJ whole genome shotgun (WGS) entry which is preliminary data.</text>
</comment>
<evidence type="ECO:0000256" key="7">
    <source>
        <dbReference type="ARBA" id="ARBA00023209"/>
    </source>
</evidence>
<feature type="binding site" evidence="13">
    <location>
        <position position="239"/>
    </location>
    <ligand>
        <name>sn-glycerol 3-phosphate</name>
        <dbReference type="ChEBI" id="CHEBI:57597"/>
    </ligand>
</feature>
<keyword evidence="7 13" id="KW-0594">Phospholipid biosynthesis</keyword>
<comment type="catalytic activity">
    <reaction evidence="9">
        <text>sn-glycerol 3-phosphate + NADP(+) = dihydroxyacetone phosphate + NADPH + H(+)</text>
        <dbReference type="Rhea" id="RHEA:11096"/>
        <dbReference type="ChEBI" id="CHEBI:15378"/>
        <dbReference type="ChEBI" id="CHEBI:57597"/>
        <dbReference type="ChEBI" id="CHEBI:57642"/>
        <dbReference type="ChEBI" id="CHEBI:57783"/>
        <dbReference type="ChEBI" id="CHEBI:58349"/>
        <dbReference type="EC" id="1.1.1.94"/>
    </reaction>
    <physiologicalReaction direction="right-to-left" evidence="9">
        <dbReference type="Rhea" id="RHEA:11098"/>
    </physiologicalReaction>
</comment>
<dbReference type="GO" id="GO:0005829">
    <property type="term" value="C:cytosol"/>
    <property type="evidence" value="ECO:0007669"/>
    <property type="project" value="TreeGrafter"/>
</dbReference>
<feature type="binding site" evidence="13">
    <location>
        <position position="10"/>
    </location>
    <ligand>
        <name>NADPH</name>
        <dbReference type="ChEBI" id="CHEBI:57783"/>
    </ligand>
</feature>
<evidence type="ECO:0000256" key="14">
    <source>
        <dbReference type="PIRSR" id="PIRSR000114-1"/>
    </source>
</evidence>
<feature type="binding site" evidence="13">
    <location>
        <position position="47"/>
    </location>
    <ligand>
        <name>NADPH</name>
        <dbReference type="ChEBI" id="CHEBI:57783"/>
    </ligand>
</feature>
<evidence type="ECO:0000256" key="13">
    <source>
        <dbReference type="HAMAP-Rule" id="MF_00394"/>
    </source>
</evidence>
<sequence>MNIGIIGAGSWGTAISKILLNNGHTVRIWTRDTNVYESLTNGENPYYLPGISIPKTIIPSIDLKDVVVNSKLIVLAIPTQAVREVAKQIKSYYQNQIIVNLAKGLEINSQKRISEILSEVLGNVKYVILSGPSHAEEVARDIPTSVVAASENKNLAKITQETFSNVSFRVYTNDDVIGVELGGSIKNVIAISAGIIDGIGGWDNSKAALITRGLAEIIRYGKKKGAKKETFMGLAGLGDLIVTCNSLHSRNRYVGEMIGRGKKLNEIIENMNMVAEGIYTVKALYDEIKALKVEMPIIEKTYEVLYLNKDPRKAIHELMMRELKDEN</sequence>
<evidence type="ECO:0000313" key="21">
    <source>
        <dbReference type="Proteomes" id="UP000184334"/>
    </source>
</evidence>
<dbReference type="NCBIfam" id="NF000940">
    <property type="entry name" value="PRK00094.1-2"/>
    <property type="match status" value="1"/>
</dbReference>
<dbReference type="GO" id="GO:0008654">
    <property type="term" value="P:phospholipid biosynthetic process"/>
    <property type="evidence" value="ECO:0007669"/>
    <property type="project" value="UniProtKB-KW"/>
</dbReference>
<dbReference type="NCBIfam" id="NF000942">
    <property type="entry name" value="PRK00094.1-4"/>
    <property type="match status" value="1"/>
</dbReference>
<dbReference type="InterPro" id="IPR008927">
    <property type="entry name" value="6-PGluconate_DH-like_C_sf"/>
</dbReference>
<feature type="binding site" evidence="13">
    <location>
        <position position="250"/>
    </location>
    <ligand>
        <name>sn-glycerol 3-phosphate</name>
        <dbReference type="ChEBI" id="CHEBI:57597"/>
    </ligand>
</feature>
<dbReference type="InterPro" id="IPR036291">
    <property type="entry name" value="NAD(P)-bd_dom_sf"/>
</dbReference>
<evidence type="ECO:0000313" key="20">
    <source>
        <dbReference type="EMBL" id="SHE65457.1"/>
    </source>
</evidence>
<dbReference type="GO" id="GO:0141153">
    <property type="term" value="F:glycerol-3-phosphate dehydrogenase (NADP+) activity"/>
    <property type="evidence" value="ECO:0007669"/>
    <property type="project" value="RHEA"/>
</dbReference>
<evidence type="ECO:0000256" key="6">
    <source>
        <dbReference type="ARBA" id="ARBA00023098"/>
    </source>
</evidence>
<dbReference type="Gene3D" id="3.40.50.720">
    <property type="entry name" value="NAD(P)-binding Rossmann-like Domain"/>
    <property type="match status" value="1"/>
</dbReference>
<evidence type="ECO:0000256" key="2">
    <source>
        <dbReference type="ARBA" id="ARBA00022516"/>
    </source>
</evidence>
<evidence type="ECO:0000256" key="9">
    <source>
        <dbReference type="ARBA" id="ARBA00052716"/>
    </source>
</evidence>
<feature type="binding site" evidence="16">
    <location>
        <begin position="7"/>
        <end position="12"/>
    </location>
    <ligand>
        <name>NAD(+)</name>
        <dbReference type="ChEBI" id="CHEBI:57540"/>
    </ligand>
</feature>
<comment type="caution">
    <text evidence="13">Lacks conserved residue(s) required for the propagation of feature annotation.</text>
</comment>
<feature type="binding site" evidence="13">
    <location>
        <position position="276"/>
    </location>
    <ligand>
        <name>NADPH</name>
        <dbReference type="ChEBI" id="CHEBI:57783"/>
    </ligand>
</feature>
<gene>
    <name evidence="13" type="primary">gpsA</name>
    <name evidence="20" type="ORF">SAMN02745164_00870</name>
</gene>
<dbReference type="EC" id="1.1.1.94" evidence="10 13"/>
<dbReference type="GO" id="GO:0141152">
    <property type="term" value="F:glycerol-3-phosphate dehydrogenase (NAD+) activity"/>
    <property type="evidence" value="ECO:0007669"/>
    <property type="project" value="RHEA"/>
</dbReference>
<dbReference type="InterPro" id="IPR006109">
    <property type="entry name" value="G3P_DH_NAD-dep_C"/>
</dbReference>
<keyword evidence="8 13" id="KW-1208">Phospholipid metabolism</keyword>